<feature type="region of interest" description="Disordered" evidence="1">
    <location>
        <begin position="193"/>
        <end position="224"/>
    </location>
</feature>
<evidence type="ECO:0000313" key="3">
    <source>
        <dbReference type="Proteomes" id="UP001142374"/>
    </source>
</evidence>
<gene>
    <name evidence="2" type="ORF">NQU55_28940</name>
</gene>
<dbReference type="Proteomes" id="UP001142374">
    <property type="component" value="Unassembled WGS sequence"/>
</dbReference>
<dbReference type="RefSeq" id="WP_168091915.1">
    <property type="nucleotide sequence ID" value="NZ_JAATER010000045.1"/>
</dbReference>
<protein>
    <submittedName>
        <fullName evidence="2">Uncharacterized protein</fullName>
    </submittedName>
</protein>
<dbReference type="EMBL" id="JANIID010000033">
    <property type="protein sequence ID" value="MCQ8773755.1"/>
    <property type="molecule type" value="Genomic_DNA"/>
</dbReference>
<organism evidence="2 3">
    <name type="scientific">Streptomyces telluris</name>
    <dbReference type="NCBI Taxonomy" id="2720021"/>
    <lineage>
        <taxon>Bacteria</taxon>
        <taxon>Bacillati</taxon>
        <taxon>Actinomycetota</taxon>
        <taxon>Actinomycetes</taxon>
        <taxon>Kitasatosporales</taxon>
        <taxon>Streptomycetaceae</taxon>
        <taxon>Streptomyces</taxon>
    </lineage>
</organism>
<reference evidence="2" key="1">
    <citation type="submission" date="2022-06" db="EMBL/GenBank/DDBJ databases">
        <title>WGS of actinobacteria.</title>
        <authorList>
            <person name="Thawai C."/>
        </authorList>
    </citation>
    <scope>NUCLEOTIDE SEQUENCE</scope>
    <source>
        <strain evidence="2">AA8</strain>
    </source>
</reference>
<sequence>MTTNKTATAWKDDASEPGRRLELTAEQNGAVTERWEAARAAHKALDAVMEGVQQALADSHGAKLEGRLHRLKGLKAFRRKAAMELEDRVPLESVVRKVQDLNRYTLVFDVKSYTEGVRHTYALLHERGYVIVPGSEQNTWEDPVHKGFRAAWQQPDGTVKFEIAFHTPDSFRVKTENHLLYDLYRSSRLRPLGEEAENTAESHEDAAKVVQQRRYSEIPAKGSK</sequence>
<proteinExistence type="predicted"/>
<evidence type="ECO:0000256" key="1">
    <source>
        <dbReference type="SAM" id="MobiDB-lite"/>
    </source>
</evidence>
<dbReference type="AlphaFoldDB" id="A0A9X2LM87"/>
<accession>A0A9X2LM87</accession>
<evidence type="ECO:0000313" key="2">
    <source>
        <dbReference type="EMBL" id="MCQ8773755.1"/>
    </source>
</evidence>
<keyword evidence="3" id="KW-1185">Reference proteome</keyword>
<comment type="caution">
    <text evidence="2">The sequence shown here is derived from an EMBL/GenBank/DDBJ whole genome shotgun (WGS) entry which is preliminary data.</text>
</comment>
<name>A0A9X2LM87_9ACTN</name>